<evidence type="ECO:0000256" key="6">
    <source>
        <dbReference type="RuleBase" id="RU361228"/>
    </source>
</evidence>
<comment type="similarity">
    <text evidence="1 6">Belongs to the Arg-specific ADP-ribosyltransferase family.</text>
</comment>
<evidence type="ECO:0000256" key="4">
    <source>
        <dbReference type="ARBA" id="ARBA00022695"/>
    </source>
</evidence>
<evidence type="ECO:0000313" key="10">
    <source>
        <dbReference type="Proteomes" id="UP000654075"/>
    </source>
</evidence>
<evidence type="ECO:0000256" key="5">
    <source>
        <dbReference type="ARBA" id="ARBA00047597"/>
    </source>
</evidence>
<proteinExistence type="inferred from homology"/>
<accession>A0A813EBX8</accession>
<gene>
    <name evidence="9" type="ORF">PGLA1383_LOCUS14893</name>
</gene>
<dbReference type="EC" id="2.4.2.31" evidence="6"/>
<keyword evidence="6" id="KW-0520">NAD</keyword>
<dbReference type="Gene3D" id="3.90.176.10">
    <property type="entry name" value="Toxin ADP-ribosyltransferase, Chain A, domain 1"/>
    <property type="match status" value="1"/>
</dbReference>
<protein>
    <recommendedName>
        <fullName evidence="6">NAD(P)(+)--arginine ADP-ribosyltransferase</fullName>
        <ecNumber evidence="6">2.4.2.31</ecNumber>
    </recommendedName>
    <alternativeName>
        <fullName evidence="6">Mono(ADP-ribosyl)transferase</fullName>
    </alternativeName>
</protein>
<dbReference type="AlphaFoldDB" id="A0A813EBX8"/>
<feature type="region of interest" description="Disordered" evidence="7">
    <location>
        <begin position="518"/>
        <end position="559"/>
    </location>
</feature>
<keyword evidence="8" id="KW-0812">Transmembrane</keyword>
<evidence type="ECO:0000313" key="9">
    <source>
        <dbReference type="EMBL" id="CAE8596430.1"/>
    </source>
</evidence>
<dbReference type="OrthoDB" id="10260017at2759"/>
<keyword evidence="3 6" id="KW-0808">Transferase</keyword>
<dbReference type="EMBL" id="CAJNNV010008576">
    <property type="protein sequence ID" value="CAE8596430.1"/>
    <property type="molecule type" value="Genomic_DNA"/>
</dbReference>
<keyword evidence="10" id="KW-1185">Reference proteome</keyword>
<organism evidence="9 10">
    <name type="scientific">Polarella glacialis</name>
    <name type="common">Dinoflagellate</name>
    <dbReference type="NCBI Taxonomy" id="89957"/>
    <lineage>
        <taxon>Eukaryota</taxon>
        <taxon>Sar</taxon>
        <taxon>Alveolata</taxon>
        <taxon>Dinophyceae</taxon>
        <taxon>Suessiales</taxon>
        <taxon>Suessiaceae</taxon>
        <taxon>Polarella</taxon>
    </lineage>
</organism>
<reference evidence="9" key="1">
    <citation type="submission" date="2021-02" db="EMBL/GenBank/DDBJ databases">
        <authorList>
            <person name="Dougan E. K."/>
            <person name="Rhodes N."/>
            <person name="Thang M."/>
            <person name="Chan C."/>
        </authorList>
    </citation>
    <scope>NUCLEOTIDE SEQUENCE</scope>
</reference>
<sequence>MNVECLVVGCTSQRCCMSGVRKRCLLRRLLLVSWTAPLACDSYDGVSTFGSLGSGRRKWIDAVQAGDGTIYGIPFDSNFLLLLDPATDETTTVALSRYVTNRTAKWTAGVLDASGGFIFGMPGTMSTVLRIDTLQGGQADFFAPDYPTGVNTYQYSFGVRSANGSIYGIPGNSGRVIRVDPWVHGQAVLLASAGPNWGYLWQSSVTTADGRIFGIPSYADSVLEIDPASDNVTTFGSLSGSSFKWLHGILAPNGAIYGIPYSASSVLKIEPGSGPARGTASTFGSLGSLAGKWRHAVLDATGVIYGIPYAATAVLRIDTWSDSVTTFGELPRLPDKWFAGVLGWNGMIYGIPSASDAVLRIDPITQKQAVLSTLGDASILGDTGTTDKWKGFVLTENGTIYALPFNAEKILRIDPSAVTSSTTATTFTFTSTATSTMISTTSVATVIALLAGAAPASVVKSPSGSGSSVVQISVGLSVGGVLGFLLLAGLAAACTAFCRRDARPWSYTTPARTPVLRRAGPEAWDDEEGKKAVGSPQAKRSSTRVAPVTKQPDSGEGDPMDAAALRGISQELLASCGCLVVDLEPELGVVPLVPWCEIEPAESCKESLAHSIRISSLVPDIGRILNDVSMKVWELNFVHSHVRLDFDCRFALAAYTHDLRSGRRAGNLHYELNRQLRQRSFFARKDALQVWGGFMFYLMRGLAQLPDWSGECFRGFPDSQPFLSQTDSGSGFYGVGKEVQWGSFVSALTSVELVKGTVERGRGLVLRLRVRSGRDIRSYAFFPVEGEILLSPEHRFVITGRPYEVDGYSFLDMEEAKGPFYDR</sequence>
<evidence type="ECO:0000256" key="3">
    <source>
        <dbReference type="ARBA" id="ARBA00022679"/>
    </source>
</evidence>
<dbReference type="Pfam" id="PF01129">
    <property type="entry name" value="ART"/>
    <property type="match status" value="1"/>
</dbReference>
<evidence type="ECO:0000256" key="2">
    <source>
        <dbReference type="ARBA" id="ARBA00022676"/>
    </source>
</evidence>
<dbReference type="SUPFAM" id="SSF56399">
    <property type="entry name" value="ADP-ribosylation"/>
    <property type="match status" value="1"/>
</dbReference>
<dbReference type="GO" id="GO:0106274">
    <property type="term" value="F:NAD+-protein-arginine ADP-ribosyltransferase activity"/>
    <property type="evidence" value="ECO:0007669"/>
    <property type="project" value="UniProtKB-EC"/>
</dbReference>
<keyword evidence="4" id="KW-0548">Nucleotidyltransferase</keyword>
<dbReference type="SUPFAM" id="SSF101898">
    <property type="entry name" value="NHL repeat"/>
    <property type="match status" value="1"/>
</dbReference>
<feature type="transmembrane region" description="Helical" evidence="8">
    <location>
        <begin position="437"/>
        <end position="458"/>
    </location>
</feature>
<keyword evidence="6" id="KW-0521">NADP</keyword>
<comment type="caution">
    <text evidence="9">The sequence shown here is derived from an EMBL/GenBank/DDBJ whole genome shotgun (WGS) entry which is preliminary data.</text>
</comment>
<dbReference type="Proteomes" id="UP000654075">
    <property type="component" value="Unassembled WGS sequence"/>
</dbReference>
<dbReference type="InterPro" id="IPR000768">
    <property type="entry name" value="ART"/>
</dbReference>
<name>A0A813EBX8_POLGL</name>
<evidence type="ECO:0000256" key="8">
    <source>
        <dbReference type="SAM" id="Phobius"/>
    </source>
</evidence>
<keyword evidence="2 6" id="KW-0328">Glycosyltransferase</keyword>
<keyword evidence="8" id="KW-1133">Transmembrane helix</keyword>
<dbReference type="GO" id="GO:0016779">
    <property type="term" value="F:nucleotidyltransferase activity"/>
    <property type="evidence" value="ECO:0007669"/>
    <property type="project" value="UniProtKB-KW"/>
</dbReference>
<comment type="catalytic activity">
    <reaction evidence="5 6">
        <text>L-arginyl-[protein] + NAD(+) = N(omega)-(ADP-D-ribosyl)-L-arginyl-[protein] + nicotinamide + H(+)</text>
        <dbReference type="Rhea" id="RHEA:19149"/>
        <dbReference type="Rhea" id="RHEA-COMP:10532"/>
        <dbReference type="Rhea" id="RHEA-COMP:15087"/>
        <dbReference type="ChEBI" id="CHEBI:15378"/>
        <dbReference type="ChEBI" id="CHEBI:17154"/>
        <dbReference type="ChEBI" id="CHEBI:29965"/>
        <dbReference type="ChEBI" id="CHEBI:57540"/>
        <dbReference type="ChEBI" id="CHEBI:142554"/>
        <dbReference type="EC" id="2.4.2.31"/>
    </reaction>
</comment>
<evidence type="ECO:0000256" key="7">
    <source>
        <dbReference type="SAM" id="MobiDB-lite"/>
    </source>
</evidence>
<evidence type="ECO:0000256" key="1">
    <source>
        <dbReference type="ARBA" id="ARBA00009558"/>
    </source>
</evidence>
<keyword evidence="8" id="KW-0472">Membrane</keyword>
<feature type="transmembrane region" description="Helical" evidence="8">
    <location>
        <begin position="470"/>
        <end position="493"/>
    </location>
</feature>